<organism evidence="4 5">
    <name type="scientific">Streptomyces polyasparticus</name>
    <dbReference type="NCBI Taxonomy" id="2767826"/>
    <lineage>
        <taxon>Bacteria</taxon>
        <taxon>Bacillati</taxon>
        <taxon>Actinomycetota</taxon>
        <taxon>Actinomycetes</taxon>
        <taxon>Kitasatosporales</taxon>
        <taxon>Streptomycetaceae</taxon>
        <taxon>Streptomyces</taxon>
    </lineage>
</organism>
<reference evidence="4 5" key="1">
    <citation type="submission" date="2020-08" db="EMBL/GenBank/DDBJ databases">
        <title>Genemic of Streptomyces polyaspartic.</title>
        <authorList>
            <person name="Liu W."/>
        </authorList>
    </citation>
    <scope>NUCLEOTIDE SEQUENCE [LARGE SCALE GENOMIC DNA]</scope>
    <source>
        <strain evidence="4 5">TRM66268-LWL</strain>
    </source>
</reference>
<protein>
    <submittedName>
        <fullName evidence="4">ABC transporter substrate-binding protein</fullName>
    </submittedName>
</protein>
<feature type="domain" description="Solute-binding protein family 5" evidence="3">
    <location>
        <begin position="90"/>
        <end position="460"/>
    </location>
</feature>
<feature type="chain" id="PRO_5047328432" evidence="2">
    <location>
        <begin position="23"/>
        <end position="539"/>
    </location>
</feature>
<feature type="signal peptide" evidence="2">
    <location>
        <begin position="1"/>
        <end position="22"/>
    </location>
</feature>
<sequence length="539" mass="59704">MRGAKSAKWVAIATAVALGATACGGSDGDSGNKGTKGGKPEGYVSIDVGEPQKPLIPADTNESNGSYVIQSLFTQLLDFDGDGNIVYTNAESVESADSKTWTVKLNKGWKFHNGEDVTAKSYVDAWNWYANIKNNQQNSFWFQDIKGYDDVHPEKGDPKAETMSGLKIVDDHTFTIELKYTMPYFNYKLGYTTWAPLPKVFYDDPKAFGQKPVGNGPYTFEKWDHKKLIQVKANPDYKGPNKAANKGVQFKAYTTLEAAYKDVVSGNLDMIRQVGPTDLPKYKQDLGDGAIEQPYAAIQTLTPAFYSKTFKDIDPKVLQGLSMAIDRDTITKTVLNNTRTPAKSFTPPGVKGNQDLDTDVFTYNPEKAKKLIEEGGGVPGNKFTVQYNTDGGHKEWVTAVCESIRKNTGVECVGDPKPDFATDLEARDNDQVKGMYRGGWVADYPVNANFMKELYHTTAEANNGRFSNKEIDALMNEADKAKSLDESVKAFQEVEKKLVEHMPAIPLWYYRINGGHGKNVDNVNVDFHGDLEVWAVTTK</sequence>
<dbReference type="Pfam" id="PF00496">
    <property type="entry name" value="SBP_bac_5"/>
    <property type="match status" value="1"/>
</dbReference>
<dbReference type="PANTHER" id="PTHR30290">
    <property type="entry name" value="PERIPLASMIC BINDING COMPONENT OF ABC TRANSPORTER"/>
    <property type="match status" value="1"/>
</dbReference>
<keyword evidence="2" id="KW-0732">Signal</keyword>
<dbReference type="Gene3D" id="3.90.76.10">
    <property type="entry name" value="Dipeptide-binding Protein, Domain 1"/>
    <property type="match status" value="1"/>
</dbReference>
<dbReference type="EMBL" id="JACTVJ010000001">
    <property type="protein sequence ID" value="MBC9711055.1"/>
    <property type="molecule type" value="Genomic_DNA"/>
</dbReference>
<proteinExistence type="predicted"/>
<dbReference type="InterPro" id="IPR039424">
    <property type="entry name" value="SBP_5"/>
</dbReference>
<dbReference type="InterPro" id="IPR030678">
    <property type="entry name" value="Peptide/Ni-bd"/>
</dbReference>
<dbReference type="Gene3D" id="3.10.105.10">
    <property type="entry name" value="Dipeptide-binding Protein, Domain 3"/>
    <property type="match status" value="1"/>
</dbReference>
<dbReference type="Proteomes" id="UP000642284">
    <property type="component" value="Unassembled WGS sequence"/>
</dbReference>
<accession>A0ABR7S8E7</accession>
<dbReference type="SUPFAM" id="SSF53850">
    <property type="entry name" value="Periplasmic binding protein-like II"/>
    <property type="match status" value="1"/>
</dbReference>
<dbReference type="PIRSF" id="PIRSF002741">
    <property type="entry name" value="MppA"/>
    <property type="match status" value="1"/>
</dbReference>
<comment type="caution">
    <text evidence="4">The sequence shown here is derived from an EMBL/GenBank/DDBJ whole genome shotgun (WGS) entry which is preliminary data.</text>
</comment>
<keyword evidence="5" id="KW-1185">Reference proteome</keyword>
<dbReference type="PANTHER" id="PTHR30290:SF83">
    <property type="entry name" value="ABC TRANSPORTER SUBSTRATE-BINDING PROTEIN"/>
    <property type="match status" value="1"/>
</dbReference>
<dbReference type="CDD" id="cd00995">
    <property type="entry name" value="PBP2_NikA_DppA_OppA_like"/>
    <property type="match status" value="1"/>
</dbReference>
<evidence type="ECO:0000313" key="5">
    <source>
        <dbReference type="Proteomes" id="UP000642284"/>
    </source>
</evidence>
<gene>
    <name evidence="4" type="ORF">H9Y04_00510</name>
</gene>
<dbReference type="Gene3D" id="3.40.190.10">
    <property type="entry name" value="Periplasmic binding protein-like II"/>
    <property type="match status" value="1"/>
</dbReference>
<evidence type="ECO:0000256" key="1">
    <source>
        <dbReference type="SAM" id="MobiDB-lite"/>
    </source>
</evidence>
<evidence type="ECO:0000313" key="4">
    <source>
        <dbReference type="EMBL" id="MBC9711055.1"/>
    </source>
</evidence>
<dbReference type="RefSeq" id="WP_187811586.1">
    <property type="nucleotide sequence ID" value="NZ_JACTVJ010000001.1"/>
</dbReference>
<name>A0ABR7S8E7_9ACTN</name>
<evidence type="ECO:0000256" key="2">
    <source>
        <dbReference type="SAM" id="SignalP"/>
    </source>
</evidence>
<dbReference type="PROSITE" id="PS51257">
    <property type="entry name" value="PROKAR_LIPOPROTEIN"/>
    <property type="match status" value="1"/>
</dbReference>
<feature type="region of interest" description="Disordered" evidence="1">
    <location>
        <begin position="24"/>
        <end position="43"/>
    </location>
</feature>
<evidence type="ECO:0000259" key="3">
    <source>
        <dbReference type="Pfam" id="PF00496"/>
    </source>
</evidence>
<dbReference type="InterPro" id="IPR000914">
    <property type="entry name" value="SBP_5_dom"/>
</dbReference>